<protein>
    <recommendedName>
        <fullName evidence="2">YbhG-like alpha-helical hairpin domain-containing protein</fullName>
    </recommendedName>
</protein>
<evidence type="ECO:0000313" key="3">
    <source>
        <dbReference type="EMBL" id="MPM73418.1"/>
    </source>
</evidence>
<keyword evidence="1" id="KW-0472">Membrane</keyword>
<dbReference type="SUPFAM" id="SSF111369">
    <property type="entry name" value="HlyD-like secretion proteins"/>
    <property type="match status" value="2"/>
</dbReference>
<evidence type="ECO:0000256" key="1">
    <source>
        <dbReference type="SAM" id="Phobius"/>
    </source>
</evidence>
<dbReference type="PANTHER" id="PTHR30438">
    <property type="entry name" value="36 KDA ANTIGEN-RELATED"/>
    <property type="match status" value="1"/>
</dbReference>
<keyword evidence="1" id="KW-0812">Transmembrane</keyword>
<dbReference type="Gene3D" id="1.10.287.470">
    <property type="entry name" value="Helix hairpin bin"/>
    <property type="match status" value="1"/>
</dbReference>
<organism evidence="3">
    <name type="scientific">bioreactor metagenome</name>
    <dbReference type="NCBI Taxonomy" id="1076179"/>
    <lineage>
        <taxon>unclassified sequences</taxon>
        <taxon>metagenomes</taxon>
        <taxon>ecological metagenomes</taxon>
    </lineage>
</organism>
<reference evidence="3" key="1">
    <citation type="submission" date="2019-08" db="EMBL/GenBank/DDBJ databases">
        <authorList>
            <person name="Kucharzyk K."/>
            <person name="Murdoch R.W."/>
            <person name="Higgins S."/>
            <person name="Loffler F."/>
        </authorList>
    </citation>
    <scope>NUCLEOTIDE SEQUENCE</scope>
</reference>
<dbReference type="PANTHER" id="PTHR30438:SF1">
    <property type="entry name" value="36 KDA ANTIGEN"/>
    <property type="match status" value="1"/>
</dbReference>
<dbReference type="Gene3D" id="2.40.30.170">
    <property type="match status" value="1"/>
</dbReference>
<feature type="domain" description="YbhG-like alpha-helical hairpin" evidence="2">
    <location>
        <begin position="85"/>
        <end position="201"/>
    </location>
</feature>
<accession>A0A645C7Q1</accession>
<dbReference type="InterPro" id="IPR059052">
    <property type="entry name" value="HH_YbhG-like"/>
</dbReference>
<dbReference type="Pfam" id="PF25881">
    <property type="entry name" value="HH_YBHG"/>
    <property type="match status" value="1"/>
</dbReference>
<evidence type="ECO:0000259" key="2">
    <source>
        <dbReference type="Pfam" id="PF25881"/>
    </source>
</evidence>
<feature type="transmembrane region" description="Helical" evidence="1">
    <location>
        <begin position="12"/>
        <end position="32"/>
    </location>
</feature>
<sequence length="332" mass="35918">METSKNKNSLLFGLIGLLGVIILVAIIGFYAAKPEPLIIQGEAEANEYRVSGKIPGRISQFLVEEGSQVKVGDTLALLNSPELMAKLEQAQAAQSAAEAQNRKAIKGARQELILGAYEMWQKAEVGVDIAKKSFDRVQKLYDKEVIPAQKRDEAEAQYKAAVATAKAAKSQYDMAINGAESEDKAAALALVSRAKGAVDEVKSYLGETYFISPVNGEVTEIFPKTGELVGTGAPIMSITDMNDIWFTFNVREDLLNGMAVGSDLKIKIPALGGETYDVKVTFIKAMASYATWRATKVNGQFDAKTFEVKAKPISAIENLRPGMTAIIETSLK</sequence>
<dbReference type="AlphaFoldDB" id="A0A645C7Q1"/>
<keyword evidence="1" id="KW-1133">Transmembrane helix</keyword>
<dbReference type="Gene3D" id="2.40.50.100">
    <property type="match status" value="1"/>
</dbReference>
<dbReference type="EMBL" id="VSSQ01025353">
    <property type="protein sequence ID" value="MPM73418.1"/>
    <property type="molecule type" value="Genomic_DNA"/>
</dbReference>
<proteinExistence type="predicted"/>
<gene>
    <name evidence="3" type="ORF">SDC9_120398</name>
</gene>
<name>A0A645C7Q1_9ZZZZ</name>
<comment type="caution">
    <text evidence="3">The sequence shown here is derived from an EMBL/GenBank/DDBJ whole genome shotgun (WGS) entry which is preliminary data.</text>
</comment>